<dbReference type="EMBL" id="QLTR01000014">
    <property type="protein sequence ID" value="RAS62639.1"/>
    <property type="molecule type" value="Genomic_DNA"/>
</dbReference>
<comment type="caution">
    <text evidence="2">The sequence shown here is derived from an EMBL/GenBank/DDBJ whole genome shotgun (WGS) entry which is preliminary data.</text>
</comment>
<evidence type="ECO:0000313" key="2">
    <source>
        <dbReference type="EMBL" id="RAS62639.1"/>
    </source>
</evidence>
<evidence type="ECO:0008006" key="4">
    <source>
        <dbReference type="Google" id="ProtNLM"/>
    </source>
</evidence>
<reference evidence="2 3" key="1">
    <citation type="submission" date="2018-06" db="EMBL/GenBank/DDBJ databases">
        <title>Freshwater and sediment microbial communities from various areas in North America, analyzing microbe dynamics in response to fracking.</title>
        <authorList>
            <person name="Lamendella R."/>
        </authorList>
    </citation>
    <scope>NUCLEOTIDE SEQUENCE [LARGE SCALE GENOMIC DNA]</scope>
    <source>
        <strain evidence="2 3">99A</strain>
    </source>
</reference>
<sequence length="449" mass="48945">MQLGDEMKKSKVSLVVNSSLAVNRESCIQVNVTTRVNNQSIRRETYNGREHWVLPSYTLPANVIMNGGLYTAEQIDKHYEGLEGTLAPLGHPTLNGAFISAFSAEGINQGHVGAWNRNVKKSGNRVYVEKWVDIEVAKQSTKGNELIERVEAIERGDDVPPIHTSIAVFLEELEPTEEQRNMGANWVADIKAVDHDAILLNEVGAATPEQGVGLMVNADLAKPMQSLKVNSGVLVGESFRELECRLEKAAKDKFAPGNDEYAWVADFTSSQAIVITNGGKAKVYGYKSESGKIVFDDDGTDVQRTESWVSVVANKVKGLFNPQEQPAANKQEGDMPLTKEEKEELFGEVGKAIAANVEKALTGVNEKIDALQANTEKQLKVLTSNHDAEEARKREVVTKQFGEIIANSLQGEALDEAFKKCGSAAPLGTNSATEQAETGAPKADEYFPQ</sequence>
<feature type="region of interest" description="Disordered" evidence="1">
    <location>
        <begin position="425"/>
        <end position="449"/>
    </location>
</feature>
<evidence type="ECO:0000256" key="1">
    <source>
        <dbReference type="SAM" id="MobiDB-lite"/>
    </source>
</evidence>
<proteinExistence type="predicted"/>
<organism evidence="2 3">
    <name type="scientific">Vibrio diazotrophicus</name>
    <dbReference type="NCBI Taxonomy" id="685"/>
    <lineage>
        <taxon>Bacteria</taxon>
        <taxon>Pseudomonadati</taxon>
        <taxon>Pseudomonadota</taxon>
        <taxon>Gammaproteobacteria</taxon>
        <taxon>Vibrionales</taxon>
        <taxon>Vibrionaceae</taxon>
        <taxon>Vibrio</taxon>
    </lineage>
</organism>
<gene>
    <name evidence="2" type="ORF">DET48_11433</name>
</gene>
<protein>
    <recommendedName>
        <fullName evidence="4">DUF2213 domain-containing protein</fullName>
    </recommendedName>
</protein>
<name>A0A329E7T2_VIBDI</name>
<accession>A0A329E7T2</accession>
<dbReference type="Proteomes" id="UP000248729">
    <property type="component" value="Unassembled WGS sequence"/>
</dbReference>
<evidence type="ECO:0000313" key="3">
    <source>
        <dbReference type="Proteomes" id="UP000248729"/>
    </source>
</evidence>
<dbReference type="AlphaFoldDB" id="A0A329E7T2"/>